<gene>
    <name evidence="2" type="ORF">I6E12_08620</name>
</gene>
<dbReference type="Gene3D" id="1.10.10.10">
    <property type="entry name" value="Winged helix-like DNA-binding domain superfamily/Winged helix DNA-binding domain"/>
    <property type="match status" value="1"/>
</dbReference>
<accession>A0ABS9CGG7</accession>
<dbReference type="EMBL" id="JADYTN010000018">
    <property type="protein sequence ID" value="MCF2564173.1"/>
    <property type="molecule type" value="Genomic_DNA"/>
</dbReference>
<dbReference type="SUPFAM" id="SSF46785">
    <property type="entry name" value="Winged helix' DNA-binding domain"/>
    <property type="match status" value="1"/>
</dbReference>
<reference evidence="2 3" key="1">
    <citation type="submission" date="2020-12" db="EMBL/GenBank/DDBJ databases">
        <title>Whole genome sequences of gut porcine anaerobes.</title>
        <authorList>
            <person name="Kubasova T."/>
            <person name="Jahodarova E."/>
            <person name="Rychlik I."/>
        </authorList>
    </citation>
    <scope>NUCLEOTIDE SEQUENCE [LARGE SCALE GENOMIC DNA]</scope>
    <source>
        <strain evidence="2 3">An925</strain>
    </source>
</reference>
<keyword evidence="3" id="KW-1185">Reference proteome</keyword>
<dbReference type="RefSeq" id="WP_301638289.1">
    <property type="nucleotide sequence ID" value="NZ_JADYTN010000018.1"/>
</dbReference>
<comment type="caution">
    <text evidence="2">The sequence shown here is derived from an EMBL/GenBank/DDBJ whole genome shotgun (WGS) entry which is preliminary data.</text>
</comment>
<sequence>MNEETEQRTAGYITLPLAVLDGWVGQNAQYLKWWTQLRREASWTDKTVWYNHQQVYLQARQVIVTVSSLVKQWQVSKPTVIHFLQRLESEKLIERQTDSRKTIITITPLGWADSEVKQEVASVVKVEHDVDHQTYRQPLPPIINNKEKNIIASGGARTREEEVANHDFDEIISFFNQQMKGKGIQQVAIITSERRQAFERLMSQTGVNKDSVKQAIKNAAESDFLNGKGPKGWVASFDWMMIPQNFQKVLENNYRNKPVIQQVQYGTTDGYQDPRRGVEASRTSSYASGYDRPL</sequence>
<evidence type="ECO:0000313" key="3">
    <source>
        <dbReference type="Proteomes" id="UP001200470"/>
    </source>
</evidence>
<evidence type="ECO:0008006" key="4">
    <source>
        <dbReference type="Google" id="ProtNLM"/>
    </source>
</evidence>
<name>A0ABS9CGG7_9BACT</name>
<dbReference type="InterPro" id="IPR036388">
    <property type="entry name" value="WH-like_DNA-bd_sf"/>
</dbReference>
<proteinExistence type="predicted"/>
<organism evidence="2 3">
    <name type="scientific">Xylanibacter brevis</name>
    <dbReference type="NCBI Taxonomy" id="83231"/>
    <lineage>
        <taxon>Bacteria</taxon>
        <taxon>Pseudomonadati</taxon>
        <taxon>Bacteroidota</taxon>
        <taxon>Bacteroidia</taxon>
        <taxon>Bacteroidales</taxon>
        <taxon>Prevotellaceae</taxon>
        <taxon>Xylanibacter</taxon>
    </lineage>
</organism>
<feature type="region of interest" description="Disordered" evidence="1">
    <location>
        <begin position="265"/>
        <end position="294"/>
    </location>
</feature>
<protein>
    <recommendedName>
        <fullName evidence="4">MarR family transcriptional regulator</fullName>
    </recommendedName>
</protein>
<evidence type="ECO:0000256" key="1">
    <source>
        <dbReference type="SAM" id="MobiDB-lite"/>
    </source>
</evidence>
<evidence type="ECO:0000313" key="2">
    <source>
        <dbReference type="EMBL" id="MCF2564173.1"/>
    </source>
</evidence>
<dbReference type="Proteomes" id="UP001200470">
    <property type="component" value="Unassembled WGS sequence"/>
</dbReference>
<dbReference type="InterPro" id="IPR036390">
    <property type="entry name" value="WH_DNA-bd_sf"/>
</dbReference>